<organism evidence="1 2">
    <name type="scientific">Pseudomonas plecoglossicida</name>
    <dbReference type="NCBI Taxonomy" id="70775"/>
    <lineage>
        <taxon>Bacteria</taxon>
        <taxon>Pseudomonadati</taxon>
        <taxon>Pseudomonadota</taxon>
        <taxon>Gammaproteobacteria</taxon>
        <taxon>Pseudomonadales</taxon>
        <taxon>Pseudomonadaceae</taxon>
        <taxon>Pseudomonas</taxon>
    </lineage>
</organism>
<keyword evidence="1" id="KW-0540">Nuclease</keyword>
<dbReference type="PANTHER" id="PTHR12110">
    <property type="entry name" value="HYDROXYPYRUVATE ISOMERASE"/>
    <property type="match status" value="1"/>
</dbReference>
<name>A0A2R7UFN2_PSEDL</name>
<dbReference type="RefSeq" id="WP_108481078.1">
    <property type="nucleotide sequence ID" value="NZ_QANO01000131.1"/>
</dbReference>
<proteinExistence type="predicted"/>
<reference evidence="1 2" key="1">
    <citation type="submission" date="2018-04" db="EMBL/GenBank/DDBJ databases">
        <authorList>
            <person name="Go L.Y."/>
            <person name="Mitchell J.A."/>
        </authorList>
    </citation>
    <scope>NUCLEOTIDE SEQUENCE [LARGE SCALE GENOMIC DNA]</scope>
    <source>
        <strain evidence="1 2">KCJK7865</strain>
    </source>
</reference>
<dbReference type="InterPro" id="IPR050312">
    <property type="entry name" value="IolE/XylAMocC-like"/>
</dbReference>
<dbReference type="EMBL" id="QANO01000131">
    <property type="protein sequence ID" value="PTU50908.1"/>
    <property type="molecule type" value="Genomic_DNA"/>
</dbReference>
<evidence type="ECO:0000313" key="1">
    <source>
        <dbReference type="EMBL" id="PTU50908.1"/>
    </source>
</evidence>
<dbReference type="InterPro" id="IPR036237">
    <property type="entry name" value="Xyl_isomerase-like_sf"/>
</dbReference>
<dbReference type="Proteomes" id="UP000244874">
    <property type="component" value="Unassembled WGS sequence"/>
</dbReference>
<evidence type="ECO:0000313" key="2">
    <source>
        <dbReference type="Proteomes" id="UP000244874"/>
    </source>
</evidence>
<keyword evidence="1" id="KW-0255">Endonuclease</keyword>
<gene>
    <name evidence="1" type="ORF">DBB42_17720</name>
</gene>
<dbReference type="SUPFAM" id="SSF51658">
    <property type="entry name" value="Xylose isomerase-like"/>
    <property type="match status" value="1"/>
</dbReference>
<dbReference type="Gene3D" id="3.20.20.150">
    <property type="entry name" value="Divalent-metal-dependent TIM barrel enzymes"/>
    <property type="match status" value="1"/>
</dbReference>
<sequence length="263" mass="28522">MHPNPVSISLSSYGADYVRQRGQEQFLDLLAAAGVTRVELREELFTCAPDTAALSAAIAALRLECLYSTPLELWTAQGVPDPQLAQKLDTARALGAVALKVSLGHYHAGCDVAALATLLPAHGPLLLVENDQTAQGGRIEPLQQFFQRADELRLSLGMTFDIGNWQWQGEPARHAARQLGRWISYVHCKAVQRRADGRLVAVPPEAADLQEWAELMAEFTPGVVRAVEYPLVSDDLLALTRAQVRDLAALGQGVASSEELSHA</sequence>
<dbReference type="AlphaFoldDB" id="A0A2R7UFN2"/>
<keyword evidence="1" id="KW-0378">Hydrolase</keyword>
<accession>A0A2R7UFN2</accession>
<dbReference type="GO" id="GO:0004519">
    <property type="term" value="F:endonuclease activity"/>
    <property type="evidence" value="ECO:0007669"/>
    <property type="project" value="UniProtKB-KW"/>
</dbReference>
<protein>
    <submittedName>
        <fullName evidence="1">AP endonuclease</fullName>
    </submittedName>
</protein>
<comment type="caution">
    <text evidence="1">The sequence shown here is derived from an EMBL/GenBank/DDBJ whole genome shotgun (WGS) entry which is preliminary data.</text>
</comment>